<sequence length="77" mass="8748">MMLISDLMPVAENGGACDTVHFGKVIVTLSQHFIFSELGVDVICRRLYDGERVDLRQYVRCDEGKILLWVLNDASFK</sequence>
<name>A0A0M3HKB5_ASCLU</name>
<keyword evidence="1" id="KW-1185">Reference proteome</keyword>
<protein>
    <submittedName>
        <fullName evidence="2">Transposase</fullName>
    </submittedName>
</protein>
<proteinExistence type="predicted"/>
<dbReference type="AlphaFoldDB" id="A0A0M3HKB5"/>
<evidence type="ECO:0000313" key="2">
    <source>
        <dbReference type="WBParaSite" id="ALUE_0000196001-mRNA-1"/>
    </source>
</evidence>
<accession>A0A0M3HKB5</accession>
<reference evidence="2" key="1">
    <citation type="submission" date="2017-02" db="UniProtKB">
        <authorList>
            <consortium name="WormBaseParasite"/>
        </authorList>
    </citation>
    <scope>IDENTIFICATION</scope>
</reference>
<dbReference type="WBParaSite" id="ALUE_0000196001-mRNA-1">
    <property type="protein sequence ID" value="ALUE_0000196001-mRNA-1"/>
    <property type="gene ID" value="ALUE_0000196001"/>
</dbReference>
<dbReference type="Proteomes" id="UP000036681">
    <property type="component" value="Unplaced"/>
</dbReference>
<evidence type="ECO:0000313" key="1">
    <source>
        <dbReference type="Proteomes" id="UP000036681"/>
    </source>
</evidence>
<organism evidence="1 2">
    <name type="scientific">Ascaris lumbricoides</name>
    <name type="common">Giant roundworm</name>
    <dbReference type="NCBI Taxonomy" id="6252"/>
    <lineage>
        <taxon>Eukaryota</taxon>
        <taxon>Metazoa</taxon>
        <taxon>Ecdysozoa</taxon>
        <taxon>Nematoda</taxon>
        <taxon>Chromadorea</taxon>
        <taxon>Rhabditida</taxon>
        <taxon>Spirurina</taxon>
        <taxon>Ascaridomorpha</taxon>
        <taxon>Ascaridoidea</taxon>
        <taxon>Ascarididae</taxon>
        <taxon>Ascaris</taxon>
    </lineage>
</organism>